<evidence type="ECO:0000256" key="1">
    <source>
        <dbReference type="ARBA" id="ARBA00008384"/>
    </source>
</evidence>
<dbReference type="EMBL" id="CH981528">
    <property type="protein sequence ID" value="EDK45503.1"/>
    <property type="molecule type" value="Genomic_DNA"/>
</dbReference>
<dbReference type="VEuPathDB" id="FungiDB:LELG_03682"/>
<dbReference type="SUPFAM" id="SSF48371">
    <property type="entry name" value="ARM repeat"/>
    <property type="match status" value="1"/>
</dbReference>
<dbReference type="Proteomes" id="UP000001996">
    <property type="component" value="Unassembled WGS sequence"/>
</dbReference>
<dbReference type="GeneID" id="5231906"/>
<dbReference type="OrthoDB" id="379794at2759"/>
<dbReference type="FunCoup" id="A5E245">
    <property type="interactions" value="16"/>
</dbReference>
<evidence type="ECO:0000313" key="8">
    <source>
        <dbReference type="EMBL" id="EDK45503.1"/>
    </source>
</evidence>
<keyword evidence="2" id="KW-0132">Cell division</keyword>
<keyword evidence="9" id="KW-1185">Reference proteome</keyword>
<evidence type="ECO:0000256" key="3">
    <source>
        <dbReference type="ARBA" id="ARBA00023306"/>
    </source>
</evidence>
<dbReference type="OMA" id="HFLFRQF"/>
<sequence>MSNVELRIEQTLQWLKSTNQEGFDSCIAQLSLAVKETAEDQNTPVSLNHISSILEYAPPKKNVYKLRLYRGLLLIVRNKAVLLSDGTVYSKVVKSFQNFIVLDNPTGEEVENEEKEEDEDWNKKVIEVYWQTMANFPRKHQLLQKLKELKEPEEMSDTEDLDELNKLFKTTKVFPRSPVIHFLFRQFFTEDPDVTNENLLQLLKIEDNHVLAQLYKLYESINFEDITHDSKMLLHLLYDVITHESFGKWVNTVQTSTEVRREWLELSSTILQTSDDWNNYQLVALLDWVVYIFCIVGGSLTKDNLNDSEIEYQILPALSILADLSKFNATVQFLTNMQESFLPVLIKVFKLIHENVKQLTIKSKIEEVVGYPHAKSYIITILSYMCYQSFPIQEQIRELGGLTLVLSNCVIDNNNPFIKEQAILCTKYLLDKNPSNQKIVAELEAKKVIDDDVLQEVGYKVDVIDGNVTINKKNDQQQKKKELEN</sequence>
<dbReference type="HOGENOM" id="CLU_043683_0_0_1"/>
<dbReference type="Pfam" id="PF09759">
    <property type="entry name" value="Atx10homo_assoc"/>
    <property type="match status" value="1"/>
</dbReference>
<evidence type="ECO:0000256" key="2">
    <source>
        <dbReference type="ARBA" id="ARBA00022618"/>
    </source>
</evidence>
<evidence type="ECO:0000256" key="5">
    <source>
        <dbReference type="ARBA" id="ARBA00044801"/>
    </source>
</evidence>
<dbReference type="AlphaFoldDB" id="A5E245"/>
<dbReference type="GO" id="GO:0051301">
    <property type="term" value="P:cell division"/>
    <property type="evidence" value="ECO:0007669"/>
    <property type="project" value="UniProtKB-KW"/>
</dbReference>
<protein>
    <recommendedName>
        <fullName evidence="5">Ataxin-10 homolog</fullName>
    </recommendedName>
    <alternativeName>
        <fullName evidence="6">Copper transport protein 86</fullName>
    </alternativeName>
</protein>
<dbReference type="PANTHER" id="PTHR13255:SF0">
    <property type="entry name" value="ATAXIN-10"/>
    <property type="match status" value="1"/>
</dbReference>
<evidence type="ECO:0000256" key="4">
    <source>
        <dbReference type="ARBA" id="ARBA00044746"/>
    </source>
</evidence>
<keyword evidence="3" id="KW-0131">Cell cycle</keyword>
<dbReference type="PANTHER" id="PTHR13255">
    <property type="entry name" value="ATAXIN-10"/>
    <property type="match status" value="1"/>
</dbReference>
<dbReference type="KEGG" id="lel:PVL30_004509"/>
<accession>A5E245</accession>
<dbReference type="InterPro" id="IPR019156">
    <property type="entry name" value="Ataxin-10_domain"/>
</dbReference>
<evidence type="ECO:0000259" key="7">
    <source>
        <dbReference type="Pfam" id="PF09759"/>
    </source>
</evidence>
<comment type="similarity">
    <text evidence="1">Belongs to the ataxin-10 family.</text>
</comment>
<name>A5E245_LODEL</name>
<dbReference type="GO" id="GO:0005829">
    <property type="term" value="C:cytosol"/>
    <property type="evidence" value="ECO:0007669"/>
    <property type="project" value="TreeGrafter"/>
</dbReference>
<dbReference type="eggNOG" id="KOG2676">
    <property type="taxonomic scope" value="Eukaryota"/>
</dbReference>
<dbReference type="InterPro" id="IPR051374">
    <property type="entry name" value="Ataxin-10/CTR86_families"/>
</dbReference>
<dbReference type="InterPro" id="IPR011989">
    <property type="entry name" value="ARM-like"/>
</dbReference>
<dbReference type="Gene3D" id="1.25.10.10">
    <property type="entry name" value="Leucine-rich Repeat Variant"/>
    <property type="match status" value="1"/>
</dbReference>
<evidence type="ECO:0000313" key="9">
    <source>
        <dbReference type="Proteomes" id="UP000001996"/>
    </source>
</evidence>
<dbReference type="InParanoid" id="A5E245"/>
<proteinExistence type="inferred from homology"/>
<comment type="function">
    <text evidence="4">May play a role in the regulation of cytokinesis.</text>
</comment>
<reference evidence="8 9" key="1">
    <citation type="journal article" date="2009" name="Nature">
        <title>Evolution of pathogenicity and sexual reproduction in eight Candida genomes.</title>
        <authorList>
            <person name="Butler G."/>
            <person name="Rasmussen M.D."/>
            <person name="Lin M.F."/>
            <person name="Santos M.A."/>
            <person name="Sakthikumar S."/>
            <person name="Munro C.A."/>
            <person name="Rheinbay E."/>
            <person name="Grabherr M."/>
            <person name="Forche A."/>
            <person name="Reedy J.L."/>
            <person name="Agrafioti I."/>
            <person name="Arnaud M.B."/>
            <person name="Bates S."/>
            <person name="Brown A.J."/>
            <person name="Brunke S."/>
            <person name="Costanzo M.C."/>
            <person name="Fitzpatrick D.A."/>
            <person name="de Groot P.W."/>
            <person name="Harris D."/>
            <person name="Hoyer L.L."/>
            <person name="Hube B."/>
            <person name="Klis F.M."/>
            <person name="Kodira C."/>
            <person name="Lennard N."/>
            <person name="Logue M.E."/>
            <person name="Martin R."/>
            <person name="Neiman A.M."/>
            <person name="Nikolaou E."/>
            <person name="Quail M.A."/>
            <person name="Quinn J."/>
            <person name="Santos M.C."/>
            <person name="Schmitzberger F.F."/>
            <person name="Sherlock G."/>
            <person name="Shah P."/>
            <person name="Silverstein K.A."/>
            <person name="Skrzypek M.S."/>
            <person name="Soll D."/>
            <person name="Staggs R."/>
            <person name="Stansfield I."/>
            <person name="Stumpf M.P."/>
            <person name="Sudbery P.E."/>
            <person name="Srikantha T."/>
            <person name="Zeng Q."/>
            <person name="Berman J."/>
            <person name="Berriman M."/>
            <person name="Heitman J."/>
            <person name="Gow N.A."/>
            <person name="Lorenz M.C."/>
            <person name="Birren B.W."/>
            <person name="Kellis M."/>
            <person name="Cuomo C.A."/>
        </authorList>
    </citation>
    <scope>NUCLEOTIDE SEQUENCE [LARGE SCALE GENOMIC DNA]</scope>
    <source>
        <strain evidence="9">ATCC 11503 / BCRC 21390 / CBS 2605 / JCM 1781 / NBRC 1676 / NRRL YB-4239</strain>
    </source>
</reference>
<gene>
    <name evidence="8" type="ORF">LELG_03682</name>
</gene>
<evidence type="ECO:0000256" key="6">
    <source>
        <dbReference type="ARBA" id="ARBA00044805"/>
    </source>
</evidence>
<organism evidence="8 9">
    <name type="scientific">Lodderomyces elongisporus (strain ATCC 11503 / CBS 2605 / JCM 1781 / NBRC 1676 / NRRL YB-4239)</name>
    <name type="common">Yeast</name>
    <name type="synonym">Saccharomyces elongisporus</name>
    <dbReference type="NCBI Taxonomy" id="379508"/>
    <lineage>
        <taxon>Eukaryota</taxon>
        <taxon>Fungi</taxon>
        <taxon>Dikarya</taxon>
        <taxon>Ascomycota</taxon>
        <taxon>Saccharomycotina</taxon>
        <taxon>Pichiomycetes</taxon>
        <taxon>Debaryomycetaceae</taxon>
        <taxon>Candida/Lodderomyces clade</taxon>
        <taxon>Lodderomyces</taxon>
    </lineage>
</organism>
<dbReference type="InterPro" id="IPR016024">
    <property type="entry name" value="ARM-type_fold"/>
</dbReference>
<feature type="domain" description="Ataxin-10" evidence="7">
    <location>
        <begin position="375"/>
        <end position="470"/>
    </location>
</feature>